<proteinExistence type="predicted"/>
<accession>A0ACA9RAZ8</accession>
<gene>
    <name evidence="1" type="ORF">SPELUC_LOCUS16627</name>
</gene>
<dbReference type="Proteomes" id="UP000789366">
    <property type="component" value="Unassembled WGS sequence"/>
</dbReference>
<reference evidence="1" key="1">
    <citation type="submission" date="2021-06" db="EMBL/GenBank/DDBJ databases">
        <authorList>
            <person name="Kallberg Y."/>
            <person name="Tangrot J."/>
            <person name="Rosling A."/>
        </authorList>
    </citation>
    <scope>NUCLEOTIDE SEQUENCE</scope>
    <source>
        <strain evidence="1">28 12/20/2015</strain>
    </source>
</reference>
<evidence type="ECO:0000313" key="2">
    <source>
        <dbReference type="Proteomes" id="UP000789366"/>
    </source>
</evidence>
<feature type="non-terminal residue" evidence="1">
    <location>
        <position position="1"/>
    </location>
</feature>
<organism evidence="1 2">
    <name type="scientific">Cetraspora pellucida</name>
    <dbReference type="NCBI Taxonomy" id="1433469"/>
    <lineage>
        <taxon>Eukaryota</taxon>
        <taxon>Fungi</taxon>
        <taxon>Fungi incertae sedis</taxon>
        <taxon>Mucoromycota</taxon>
        <taxon>Glomeromycotina</taxon>
        <taxon>Glomeromycetes</taxon>
        <taxon>Diversisporales</taxon>
        <taxon>Gigasporaceae</taxon>
        <taxon>Cetraspora</taxon>
    </lineage>
</organism>
<sequence>QPVPQGLPKQGTSHLLSDMQATPLGQHPLPSEHAIYPVGQVALAIKAEEKLLKATAMRINIKVRFFIMALEVFEQFKTTNICIQ</sequence>
<evidence type="ECO:0000313" key="1">
    <source>
        <dbReference type="EMBL" id="CAG8784073.1"/>
    </source>
</evidence>
<keyword evidence="2" id="KW-1185">Reference proteome</keyword>
<feature type="non-terminal residue" evidence="1">
    <location>
        <position position="84"/>
    </location>
</feature>
<protein>
    <submittedName>
        <fullName evidence="1">2206_t:CDS:1</fullName>
    </submittedName>
</protein>
<name>A0ACA9RAZ8_9GLOM</name>
<dbReference type="EMBL" id="CAJVPW010062972">
    <property type="protein sequence ID" value="CAG8784073.1"/>
    <property type="molecule type" value="Genomic_DNA"/>
</dbReference>
<comment type="caution">
    <text evidence="1">The sequence shown here is derived from an EMBL/GenBank/DDBJ whole genome shotgun (WGS) entry which is preliminary data.</text>
</comment>